<evidence type="ECO:0000313" key="12">
    <source>
        <dbReference type="Proteomes" id="UP000318801"/>
    </source>
</evidence>
<name>A0A506UCU6_9HYPH</name>
<evidence type="ECO:0000256" key="7">
    <source>
        <dbReference type="ARBA" id="ARBA00047989"/>
    </source>
</evidence>
<evidence type="ECO:0000256" key="3">
    <source>
        <dbReference type="ARBA" id="ARBA00022679"/>
    </source>
</evidence>
<dbReference type="InterPro" id="IPR011324">
    <property type="entry name" value="Cytotoxic_necrot_fac-like_cat"/>
</dbReference>
<evidence type="ECO:0000256" key="1">
    <source>
        <dbReference type="ARBA" id="ARBA00000553"/>
    </source>
</evidence>
<dbReference type="OrthoDB" id="4279at2"/>
<evidence type="ECO:0000256" key="5">
    <source>
        <dbReference type="ARBA" id="ARBA00022801"/>
    </source>
</evidence>
<evidence type="ECO:0000256" key="8">
    <source>
        <dbReference type="ARBA" id="ARBA00048968"/>
    </source>
</evidence>
<dbReference type="GO" id="GO:0016787">
    <property type="term" value="F:hydrolase activity"/>
    <property type="evidence" value="ECO:0007669"/>
    <property type="project" value="UniProtKB-KW"/>
</dbReference>
<accession>A0A506UCU6</accession>
<gene>
    <name evidence="11" type="primary">pgeF</name>
    <name evidence="11" type="ORF">FJU08_08335</name>
</gene>
<organism evidence="11 12">
    <name type="scientific">Martelella alba</name>
    <dbReference type="NCBI Taxonomy" id="2590451"/>
    <lineage>
        <taxon>Bacteria</taxon>
        <taxon>Pseudomonadati</taxon>
        <taxon>Pseudomonadota</taxon>
        <taxon>Alphaproteobacteria</taxon>
        <taxon>Hyphomicrobiales</taxon>
        <taxon>Aurantimonadaceae</taxon>
        <taxon>Martelella</taxon>
    </lineage>
</organism>
<dbReference type="InterPro" id="IPR003730">
    <property type="entry name" value="Cu_polyphenol_OxRdtase"/>
</dbReference>
<dbReference type="RefSeq" id="WP_141148511.1">
    <property type="nucleotide sequence ID" value="NZ_VHLG01000003.1"/>
</dbReference>
<sequence>MLNRTPDLAPLQSSRLAEKTAGTSIRHGFFSRTGGVSTGIYASLNCGPGSKDRMEDVIENRARVAGWFGATADNLITVHQVHSAEAVAVSAPFADGRPQADALVTKTPGLVLGVLTADCGPVLFADPSAGVIAAAHSGWRGAFTGILEATITAMEKMGAMRENITACLGPTISRAAYEVGPEFVATFKEHNTDNHRFFSPSINRGHAMFDLPAFVGEKLNAAGIGFEIIDHCTYGDEDGLFSYRRTTHRREADYGRQISAIAIGER</sequence>
<comment type="catalytic activity">
    <reaction evidence="9">
        <text>S-methyl-5'-thioadenosine + phosphate = 5-(methylsulfanyl)-alpha-D-ribose 1-phosphate + adenine</text>
        <dbReference type="Rhea" id="RHEA:11852"/>
        <dbReference type="ChEBI" id="CHEBI:16708"/>
        <dbReference type="ChEBI" id="CHEBI:17509"/>
        <dbReference type="ChEBI" id="CHEBI:43474"/>
        <dbReference type="ChEBI" id="CHEBI:58533"/>
        <dbReference type="EC" id="2.4.2.28"/>
    </reaction>
    <physiologicalReaction direction="left-to-right" evidence="9">
        <dbReference type="Rhea" id="RHEA:11853"/>
    </physiologicalReaction>
</comment>
<comment type="caution">
    <text evidence="11">The sequence shown here is derived from an EMBL/GenBank/DDBJ whole genome shotgun (WGS) entry which is preliminary data.</text>
</comment>
<dbReference type="GO" id="GO:0005507">
    <property type="term" value="F:copper ion binding"/>
    <property type="evidence" value="ECO:0007669"/>
    <property type="project" value="TreeGrafter"/>
</dbReference>
<evidence type="ECO:0000256" key="2">
    <source>
        <dbReference type="ARBA" id="ARBA00007353"/>
    </source>
</evidence>
<dbReference type="InterPro" id="IPR038371">
    <property type="entry name" value="Cu_polyphenol_OxRdtase_sf"/>
</dbReference>
<evidence type="ECO:0000256" key="6">
    <source>
        <dbReference type="ARBA" id="ARBA00022833"/>
    </source>
</evidence>
<evidence type="ECO:0000256" key="10">
    <source>
        <dbReference type="RuleBase" id="RU361274"/>
    </source>
</evidence>
<comment type="catalytic activity">
    <reaction evidence="7">
        <text>adenosine + H2O + H(+) = inosine + NH4(+)</text>
        <dbReference type="Rhea" id="RHEA:24408"/>
        <dbReference type="ChEBI" id="CHEBI:15377"/>
        <dbReference type="ChEBI" id="CHEBI:15378"/>
        <dbReference type="ChEBI" id="CHEBI:16335"/>
        <dbReference type="ChEBI" id="CHEBI:17596"/>
        <dbReference type="ChEBI" id="CHEBI:28938"/>
        <dbReference type="EC" id="3.5.4.4"/>
    </reaction>
    <physiologicalReaction direction="left-to-right" evidence="7">
        <dbReference type="Rhea" id="RHEA:24409"/>
    </physiologicalReaction>
</comment>
<dbReference type="Proteomes" id="UP000318801">
    <property type="component" value="Unassembled WGS sequence"/>
</dbReference>
<comment type="catalytic activity">
    <reaction evidence="8">
        <text>adenosine + phosphate = alpha-D-ribose 1-phosphate + adenine</text>
        <dbReference type="Rhea" id="RHEA:27642"/>
        <dbReference type="ChEBI" id="CHEBI:16335"/>
        <dbReference type="ChEBI" id="CHEBI:16708"/>
        <dbReference type="ChEBI" id="CHEBI:43474"/>
        <dbReference type="ChEBI" id="CHEBI:57720"/>
        <dbReference type="EC" id="2.4.2.1"/>
    </reaction>
    <physiologicalReaction direction="left-to-right" evidence="8">
        <dbReference type="Rhea" id="RHEA:27643"/>
    </physiologicalReaction>
</comment>
<dbReference type="NCBIfam" id="TIGR00726">
    <property type="entry name" value="peptidoglycan editing factor PgeF"/>
    <property type="match status" value="1"/>
</dbReference>
<keyword evidence="6" id="KW-0862">Zinc</keyword>
<keyword evidence="5" id="KW-0378">Hydrolase</keyword>
<evidence type="ECO:0000313" key="11">
    <source>
        <dbReference type="EMBL" id="TPW31740.1"/>
    </source>
</evidence>
<dbReference type="PANTHER" id="PTHR30616:SF2">
    <property type="entry name" value="PURINE NUCLEOSIDE PHOSPHORYLASE LACC1"/>
    <property type="match status" value="1"/>
</dbReference>
<dbReference type="PANTHER" id="PTHR30616">
    <property type="entry name" value="UNCHARACTERIZED PROTEIN YFIH"/>
    <property type="match status" value="1"/>
</dbReference>
<evidence type="ECO:0000256" key="4">
    <source>
        <dbReference type="ARBA" id="ARBA00022723"/>
    </source>
</evidence>
<dbReference type="GO" id="GO:0017061">
    <property type="term" value="F:S-methyl-5-thioadenosine phosphorylase activity"/>
    <property type="evidence" value="ECO:0007669"/>
    <property type="project" value="UniProtKB-EC"/>
</dbReference>
<dbReference type="SUPFAM" id="SSF64438">
    <property type="entry name" value="CNF1/YfiH-like putative cysteine hydrolases"/>
    <property type="match status" value="1"/>
</dbReference>
<dbReference type="CDD" id="cd16833">
    <property type="entry name" value="YfiH"/>
    <property type="match status" value="1"/>
</dbReference>
<protein>
    <recommendedName>
        <fullName evidence="10">Purine nucleoside phosphorylase</fullName>
    </recommendedName>
</protein>
<keyword evidence="4" id="KW-0479">Metal-binding</keyword>
<dbReference type="EMBL" id="VHLG01000003">
    <property type="protein sequence ID" value="TPW31740.1"/>
    <property type="molecule type" value="Genomic_DNA"/>
</dbReference>
<dbReference type="Gene3D" id="3.60.140.10">
    <property type="entry name" value="CNF1/YfiH-like putative cysteine hydrolases"/>
    <property type="match status" value="1"/>
</dbReference>
<keyword evidence="12" id="KW-1185">Reference proteome</keyword>
<dbReference type="AlphaFoldDB" id="A0A506UCU6"/>
<comment type="similarity">
    <text evidence="2 10">Belongs to the purine nucleoside phosphorylase YfiH/LACC1 family.</text>
</comment>
<proteinExistence type="inferred from homology"/>
<comment type="catalytic activity">
    <reaction evidence="1">
        <text>inosine + phosphate = alpha-D-ribose 1-phosphate + hypoxanthine</text>
        <dbReference type="Rhea" id="RHEA:27646"/>
        <dbReference type="ChEBI" id="CHEBI:17368"/>
        <dbReference type="ChEBI" id="CHEBI:17596"/>
        <dbReference type="ChEBI" id="CHEBI:43474"/>
        <dbReference type="ChEBI" id="CHEBI:57720"/>
        <dbReference type="EC" id="2.4.2.1"/>
    </reaction>
    <physiologicalReaction direction="left-to-right" evidence="1">
        <dbReference type="Rhea" id="RHEA:27647"/>
    </physiologicalReaction>
</comment>
<reference evidence="11 12" key="1">
    <citation type="submission" date="2019-06" db="EMBL/GenBank/DDBJ databases">
        <authorList>
            <person name="Li M."/>
        </authorList>
    </citation>
    <scope>NUCLEOTIDE SEQUENCE [LARGE SCALE GENOMIC DNA]</scope>
    <source>
        <strain evidence="11 12">BGMRC2036</strain>
    </source>
</reference>
<keyword evidence="3" id="KW-0808">Transferase</keyword>
<evidence type="ECO:0000256" key="9">
    <source>
        <dbReference type="ARBA" id="ARBA00049893"/>
    </source>
</evidence>
<dbReference type="Pfam" id="PF02578">
    <property type="entry name" value="Cu-oxidase_4"/>
    <property type="match status" value="1"/>
</dbReference>